<organism evidence="1">
    <name type="scientific">Arundo donax</name>
    <name type="common">Giant reed</name>
    <name type="synonym">Donax arundinaceus</name>
    <dbReference type="NCBI Taxonomy" id="35708"/>
    <lineage>
        <taxon>Eukaryota</taxon>
        <taxon>Viridiplantae</taxon>
        <taxon>Streptophyta</taxon>
        <taxon>Embryophyta</taxon>
        <taxon>Tracheophyta</taxon>
        <taxon>Spermatophyta</taxon>
        <taxon>Magnoliopsida</taxon>
        <taxon>Liliopsida</taxon>
        <taxon>Poales</taxon>
        <taxon>Poaceae</taxon>
        <taxon>PACMAD clade</taxon>
        <taxon>Arundinoideae</taxon>
        <taxon>Arundineae</taxon>
        <taxon>Arundo</taxon>
    </lineage>
</organism>
<reference evidence="1" key="2">
    <citation type="journal article" date="2015" name="Data Brief">
        <title>Shoot transcriptome of the giant reed, Arundo donax.</title>
        <authorList>
            <person name="Barrero R.A."/>
            <person name="Guerrero F.D."/>
            <person name="Moolhuijzen P."/>
            <person name="Goolsby J.A."/>
            <person name="Tidwell J."/>
            <person name="Bellgard S.E."/>
            <person name="Bellgard M.I."/>
        </authorList>
    </citation>
    <scope>NUCLEOTIDE SEQUENCE</scope>
    <source>
        <tissue evidence="1">Shoot tissue taken approximately 20 cm above the soil surface</tissue>
    </source>
</reference>
<accession>A0A0A9CBL8</accession>
<name>A0A0A9CBL8_ARUDO</name>
<proteinExistence type="predicted"/>
<evidence type="ECO:0000313" key="1">
    <source>
        <dbReference type="EMBL" id="JAD73674.1"/>
    </source>
</evidence>
<sequence length="37" mass="4122">MSLFVPSFLKKNHVTVCQAISSTSELPFGSFHALYFS</sequence>
<dbReference type="AlphaFoldDB" id="A0A0A9CBL8"/>
<protein>
    <submittedName>
        <fullName evidence="1">Uncharacterized protein</fullName>
    </submittedName>
</protein>
<reference evidence="1" key="1">
    <citation type="submission" date="2014-09" db="EMBL/GenBank/DDBJ databases">
        <authorList>
            <person name="Magalhaes I.L.F."/>
            <person name="Oliveira U."/>
            <person name="Santos F.R."/>
            <person name="Vidigal T.H.D.A."/>
            <person name="Brescovit A.D."/>
            <person name="Santos A.J."/>
        </authorList>
    </citation>
    <scope>NUCLEOTIDE SEQUENCE</scope>
    <source>
        <tissue evidence="1">Shoot tissue taken approximately 20 cm above the soil surface</tissue>
    </source>
</reference>
<dbReference type="EMBL" id="GBRH01224221">
    <property type="protein sequence ID" value="JAD73674.1"/>
    <property type="molecule type" value="Transcribed_RNA"/>
</dbReference>